<feature type="compositionally biased region" description="Basic residues" evidence="1">
    <location>
        <begin position="64"/>
        <end position="78"/>
    </location>
</feature>
<feature type="region of interest" description="Disordered" evidence="1">
    <location>
        <begin position="54"/>
        <end position="112"/>
    </location>
</feature>
<feature type="compositionally biased region" description="Basic and acidic residues" evidence="1">
    <location>
        <begin position="103"/>
        <end position="112"/>
    </location>
</feature>
<organism evidence="2 3">
    <name type="scientific">Hypholoma sublateritium (strain FD-334 SS-4)</name>
    <dbReference type="NCBI Taxonomy" id="945553"/>
    <lineage>
        <taxon>Eukaryota</taxon>
        <taxon>Fungi</taxon>
        <taxon>Dikarya</taxon>
        <taxon>Basidiomycota</taxon>
        <taxon>Agaricomycotina</taxon>
        <taxon>Agaricomycetes</taxon>
        <taxon>Agaricomycetidae</taxon>
        <taxon>Agaricales</taxon>
        <taxon>Agaricineae</taxon>
        <taxon>Strophariaceae</taxon>
        <taxon>Hypholoma</taxon>
    </lineage>
</organism>
<evidence type="ECO:0000313" key="3">
    <source>
        <dbReference type="Proteomes" id="UP000054270"/>
    </source>
</evidence>
<name>A0A0D2PF70_HYPSF</name>
<evidence type="ECO:0000256" key="1">
    <source>
        <dbReference type="SAM" id="MobiDB-lite"/>
    </source>
</evidence>
<proteinExistence type="predicted"/>
<dbReference type="Proteomes" id="UP000054270">
    <property type="component" value="Unassembled WGS sequence"/>
</dbReference>
<evidence type="ECO:0000313" key="2">
    <source>
        <dbReference type="EMBL" id="KJA18825.1"/>
    </source>
</evidence>
<protein>
    <submittedName>
        <fullName evidence="2">Uncharacterized protein</fullName>
    </submittedName>
</protein>
<sequence>MRAIARLAPRCGCALIYALVYPRNPRRLQASFRIRVSSRIQACRGYGRYFLPHLLPPFSPSTRRPLRPRHRRSPRPSRGRSPSTALSECCPGKRLTSMRRPPQRAEIDRITG</sequence>
<dbReference type="EMBL" id="KN817584">
    <property type="protein sequence ID" value="KJA18825.1"/>
    <property type="molecule type" value="Genomic_DNA"/>
</dbReference>
<gene>
    <name evidence="2" type="ORF">HYPSUDRAFT_914066</name>
</gene>
<keyword evidence="3" id="KW-1185">Reference proteome</keyword>
<dbReference type="AlphaFoldDB" id="A0A0D2PF70"/>
<reference evidence="3" key="1">
    <citation type="submission" date="2014-04" db="EMBL/GenBank/DDBJ databases">
        <title>Evolutionary Origins and Diversification of the Mycorrhizal Mutualists.</title>
        <authorList>
            <consortium name="DOE Joint Genome Institute"/>
            <consortium name="Mycorrhizal Genomics Consortium"/>
            <person name="Kohler A."/>
            <person name="Kuo A."/>
            <person name="Nagy L.G."/>
            <person name="Floudas D."/>
            <person name="Copeland A."/>
            <person name="Barry K.W."/>
            <person name="Cichocki N."/>
            <person name="Veneault-Fourrey C."/>
            <person name="LaButti K."/>
            <person name="Lindquist E.A."/>
            <person name="Lipzen A."/>
            <person name="Lundell T."/>
            <person name="Morin E."/>
            <person name="Murat C."/>
            <person name="Riley R."/>
            <person name="Ohm R."/>
            <person name="Sun H."/>
            <person name="Tunlid A."/>
            <person name="Henrissat B."/>
            <person name="Grigoriev I.V."/>
            <person name="Hibbett D.S."/>
            <person name="Martin F."/>
        </authorList>
    </citation>
    <scope>NUCLEOTIDE SEQUENCE [LARGE SCALE GENOMIC DNA]</scope>
    <source>
        <strain evidence="3">FD-334 SS-4</strain>
    </source>
</reference>
<accession>A0A0D2PF70</accession>